<dbReference type="AlphaFoldDB" id="F0SW52"/>
<dbReference type="Proteomes" id="UP000007488">
    <property type="component" value="Chromosome"/>
</dbReference>
<dbReference type="HOGENOM" id="CLU_2262446_0_0_9"/>
<protein>
    <submittedName>
        <fullName evidence="2">Sigma-G inhibitor, Gin</fullName>
    </submittedName>
</protein>
<organism evidence="2 3">
    <name type="scientific">Syntrophobotulus glycolicus (strain DSM 8271 / FlGlyR)</name>
    <dbReference type="NCBI Taxonomy" id="645991"/>
    <lineage>
        <taxon>Bacteria</taxon>
        <taxon>Bacillati</taxon>
        <taxon>Bacillota</taxon>
        <taxon>Clostridia</taxon>
        <taxon>Eubacteriales</taxon>
        <taxon>Desulfitobacteriaceae</taxon>
        <taxon>Syntrophobotulus</taxon>
    </lineage>
</organism>
<dbReference type="RefSeq" id="WP_013623409.1">
    <property type="nucleotide sequence ID" value="NC_015172.1"/>
</dbReference>
<dbReference type="KEGG" id="sgy:Sgly_0167"/>
<dbReference type="Pfam" id="PF10764">
    <property type="entry name" value="Gin"/>
    <property type="match status" value="1"/>
</dbReference>
<evidence type="ECO:0000313" key="2">
    <source>
        <dbReference type="EMBL" id="ADY54538.1"/>
    </source>
</evidence>
<proteinExistence type="predicted"/>
<dbReference type="InterPro" id="IPR019700">
    <property type="entry name" value="Sigma-G_inhibitor_Gin"/>
</dbReference>
<reference evidence="2 3" key="1">
    <citation type="journal article" date="2011" name="Stand. Genomic Sci.">
        <title>Complete genome sequence of Syntrophobotulus glycolicus type strain (FlGlyR).</title>
        <authorList>
            <person name="Han C."/>
            <person name="Mwirichia R."/>
            <person name="Chertkov O."/>
            <person name="Held B."/>
            <person name="Lapidus A."/>
            <person name="Nolan M."/>
            <person name="Lucas S."/>
            <person name="Hammon N."/>
            <person name="Deshpande S."/>
            <person name="Cheng J.F."/>
            <person name="Tapia R."/>
            <person name="Goodwin L."/>
            <person name="Pitluck S."/>
            <person name="Huntemann M."/>
            <person name="Liolios K."/>
            <person name="Ivanova N."/>
            <person name="Pagani I."/>
            <person name="Mavromatis K."/>
            <person name="Ovchinikova G."/>
            <person name="Pati A."/>
            <person name="Chen A."/>
            <person name="Palaniappan K."/>
            <person name="Land M."/>
            <person name="Hauser L."/>
            <person name="Brambilla E.M."/>
            <person name="Rohde M."/>
            <person name="Spring S."/>
            <person name="Sikorski J."/>
            <person name="Goker M."/>
            <person name="Woyke T."/>
            <person name="Bristow J."/>
            <person name="Eisen J.A."/>
            <person name="Markowitz V."/>
            <person name="Hugenholtz P."/>
            <person name="Kyrpides N.C."/>
            <person name="Klenk H.P."/>
            <person name="Detter J.C."/>
        </authorList>
    </citation>
    <scope>NUCLEOTIDE SEQUENCE [LARGE SCALE GENOMIC DNA]</scope>
    <source>
        <strain evidence="3">DSM 8271 / FlGlyR</strain>
    </source>
</reference>
<feature type="region of interest" description="Disordered" evidence="1">
    <location>
        <begin position="1"/>
        <end position="25"/>
    </location>
</feature>
<reference evidence="3" key="2">
    <citation type="submission" date="2011-02" db="EMBL/GenBank/DDBJ databases">
        <title>The complete genome of Syntrophobotulus glycolicus DSM 8271.</title>
        <authorList>
            <person name="Lucas S."/>
            <person name="Copeland A."/>
            <person name="Lapidus A."/>
            <person name="Bruce D."/>
            <person name="Goodwin L."/>
            <person name="Pitluck S."/>
            <person name="Kyrpides N."/>
            <person name="Mavromatis K."/>
            <person name="Pagani I."/>
            <person name="Ivanova N."/>
            <person name="Mikhailova N."/>
            <person name="Chertkov O."/>
            <person name="Held B."/>
            <person name="Detter J.C."/>
            <person name="Tapia R."/>
            <person name="Han C."/>
            <person name="Land M."/>
            <person name="Hauser L."/>
            <person name="Markowitz V."/>
            <person name="Cheng J.-F."/>
            <person name="Hugenholtz P."/>
            <person name="Woyke T."/>
            <person name="Wu D."/>
            <person name="Spring S."/>
            <person name="Schroeder M."/>
            <person name="Brambilla E."/>
            <person name="Klenk H.-P."/>
            <person name="Eisen J.A."/>
        </authorList>
    </citation>
    <scope>NUCLEOTIDE SEQUENCE [LARGE SCALE GENOMIC DNA]</scope>
    <source>
        <strain evidence="3">DSM 8271 / FlGlyR</strain>
    </source>
</reference>
<evidence type="ECO:0000256" key="1">
    <source>
        <dbReference type="SAM" id="MobiDB-lite"/>
    </source>
</evidence>
<gene>
    <name evidence="2" type="ordered locus">Sgly_0167</name>
</gene>
<dbReference type="EMBL" id="CP002547">
    <property type="protein sequence ID" value="ADY54538.1"/>
    <property type="molecule type" value="Genomic_DNA"/>
</dbReference>
<evidence type="ECO:0000313" key="3">
    <source>
        <dbReference type="Proteomes" id="UP000007488"/>
    </source>
</evidence>
<sequence length="103" mass="12179">MPKNQKKNSRKTELKKRADRIGESTYRKDEEEMNNIYPKCMICGKNPEQGLHDGLWLYRKFICSNCENSLISVEEQKDYDHTINVIKAILFGHRLQSKKCMLK</sequence>
<dbReference type="STRING" id="645991.Sgly_0167"/>
<feature type="compositionally biased region" description="Basic and acidic residues" evidence="1">
    <location>
        <begin position="10"/>
        <end position="25"/>
    </location>
</feature>
<dbReference type="OrthoDB" id="2083794at2"/>
<keyword evidence="3" id="KW-1185">Reference proteome</keyword>
<accession>F0SW52</accession>
<name>F0SW52_SYNGF</name>